<dbReference type="InterPro" id="IPR022812">
    <property type="entry name" value="Dynamin"/>
</dbReference>
<dbReference type="EMBL" id="VBZC01000007">
    <property type="protein sequence ID" value="TLS46700.1"/>
    <property type="molecule type" value="Genomic_DNA"/>
</dbReference>
<dbReference type="SUPFAM" id="SSF52540">
    <property type="entry name" value="P-loop containing nucleoside triphosphate hydrolases"/>
    <property type="match status" value="1"/>
</dbReference>
<evidence type="ECO:0000313" key="7">
    <source>
        <dbReference type="EMBL" id="TLS46700.1"/>
    </source>
</evidence>
<dbReference type="InterPro" id="IPR027417">
    <property type="entry name" value="P-loop_NTPase"/>
</dbReference>
<dbReference type="Pfam" id="PF00350">
    <property type="entry name" value="Dynamin_N"/>
    <property type="match status" value="1"/>
</dbReference>
<evidence type="ECO:0000256" key="3">
    <source>
        <dbReference type="ARBA" id="ARBA00022801"/>
    </source>
</evidence>
<evidence type="ECO:0000256" key="1">
    <source>
        <dbReference type="ARBA" id="ARBA00004370"/>
    </source>
</evidence>
<evidence type="ECO:0000313" key="8">
    <source>
        <dbReference type="Proteomes" id="UP000305906"/>
    </source>
</evidence>
<comment type="caution">
    <text evidence="7">The sequence shown here is derived from an EMBL/GenBank/DDBJ whole genome shotgun (WGS) entry which is preliminary data.</text>
</comment>
<dbReference type="InterPro" id="IPR045063">
    <property type="entry name" value="Dynamin_N"/>
</dbReference>
<dbReference type="PRINTS" id="PR00195">
    <property type="entry name" value="DYNAMIN"/>
</dbReference>
<feature type="domain" description="Dynamin N-terminal" evidence="6">
    <location>
        <begin position="59"/>
        <end position="234"/>
    </location>
</feature>
<dbReference type="GO" id="GO:0016020">
    <property type="term" value="C:membrane"/>
    <property type="evidence" value="ECO:0007669"/>
    <property type="project" value="UniProtKB-SubCell"/>
</dbReference>
<evidence type="ECO:0000256" key="5">
    <source>
        <dbReference type="ARBA" id="ARBA00023136"/>
    </source>
</evidence>
<evidence type="ECO:0000259" key="6">
    <source>
        <dbReference type="Pfam" id="PF00350"/>
    </source>
</evidence>
<dbReference type="Gene3D" id="3.40.50.300">
    <property type="entry name" value="P-loop containing nucleotide triphosphate hydrolases"/>
    <property type="match status" value="1"/>
</dbReference>
<reference evidence="7 8" key="1">
    <citation type="submission" date="2019-05" db="EMBL/GenBank/DDBJ databases">
        <title>Streptomyces sp. NEAU-C151, a novel actinomycete isolated from soil.</title>
        <authorList>
            <person name="Han L."/>
            <person name="Jiang H."/>
        </authorList>
    </citation>
    <scope>NUCLEOTIDE SEQUENCE [LARGE SCALE GENOMIC DNA]</scope>
    <source>
        <strain evidence="7 8">NEAU-C151</strain>
    </source>
</reference>
<sequence>MTKQLVVNGLGDGGSAVAGHLRWIHGLLDSLSLPAERRDMLRSRLRAVEARAADPELRVAVFGEASSGKSTLLNAFLQRRLLPSSARVTTHTTTVLRYRDDAEGLVVRTADDAVLTWPSGAFAQWAGLRHASRPDDLEDALERVLTTELAEQVRGLEVLSPVRMLGEGTTVLDTPGFSVSNRGHRELAVAAARQADLALVVVPAVAAMSMTLVDFLNGPLLDHHDRCAFVLTKVDLLDDDERPEVVEVVENRLKDLGIGDPVLLPCAPGEALKQITTPGAGGPDADGHLPRFREVEARIAGLAAEKRQSAIAATVLGLLSELLAAVEESAESQRAALSRTERGLAALSLPDFPGFLDAWARRTADRAGNELTHAASVRTPAASRAKLDTQVVAAVAGDKIGNMVEATGNVSRIVRLHLRKEAERAVRTAADRAGELLKSGADELARDFTTEYSALAGLVGEVWAAPVAPPVAANDLPAPDLSGVDQTLTAIGTQLTASDNWRTGGGAMAGALAGSMIAPGIGTVIGGALGALIGKRGPDAAREQFLQRARPIIAAAHEEIGTLVSATLLGIRAGVTDSIAALREQYDDEWGAEIARLTAANDRQRGELAAGIAALEKAAATARRRREQVAVLRGAAARTVPDLEE</sequence>
<keyword evidence="8" id="KW-1185">Reference proteome</keyword>
<comment type="subcellular location">
    <subcellularLocation>
        <location evidence="1">Membrane</location>
    </subcellularLocation>
</comment>
<keyword evidence="2" id="KW-0547">Nucleotide-binding</keyword>
<gene>
    <name evidence="7" type="ORF">FE633_08425</name>
</gene>
<name>A0A5R9FXN9_9ACTN</name>
<dbReference type="GO" id="GO:0008053">
    <property type="term" value="P:mitochondrial fusion"/>
    <property type="evidence" value="ECO:0007669"/>
    <property type="project" value="TreeGrafter"/>
</dbReference>
<protein>
    <recommendedName>
        <fullName evidence="6">Dynamin N-terminal domain-containing protein</fullName>
    </recommendedName>
</protein>
<dbReference type="PANTHER" id="PTHR10465:SF0">
    <property type="entry name" value="SARCALUMENIN"/>
    <property type="match status" value="1"/>
</dbReference>
<dbReference type="Proteomes" id="UP000305906">
    <property type="component" value="Unassembled WGS sequence"/>
</dbReference>
<dbReference type="GO" id="GO:0005525">
    <property type="term" value="F:GTP binding"/>
    <property type="evidence" value="ECO:0007669"/>
    <property type="project" value="UniProtKB-KW"/>
</dbReference>
<evidence type="ECO:0000256" key="4">
    <source>
        <dbReference type="ARBA" id="ARBA00023134"/>
    </source>
</evidence>
<keyword evidence="5" id="KW-0472">Membrane</keyword>
<dbReference type="AlphaFoldDB" id="A0A5R9FXN9"/>
<keyword evidence="4" id="KW-0342">GTP-binding</keyword>
<accession>A0A5R9FXN9</accession>
<dbReference type="RefSeq" id="WP_138044460.1">
    <property type="nucleotide sequence ID" value="NZ_VBZC01000007.1"/>
</dbReference>
<dbReference type="PANTHER" id="PTHR10465">
    <property type="entry name" value="TRANSMEMBRANE GTPASE FZO1"/>
    <property type="match status" value="1"/>
</dbReference>
<keyword evidence="3" id="KW-0378">Hydrolase</keyword>
<proteinExistence type="predicted"/>
<dbReference type="InterPro" id="IPR027094">
    <property type="entry name" value="Mitofusin_fam"/>
</dbReference>
<organism evidence="7 8">
    <name type="scientific">Streptomyces montanus</name>
    <dbReference type="NCBI Taxonomy" id="2580423"/>
    <lineage>
        <taxon>Bacteria</taxon>
        <taxon>Bacillati</taxon>
        <taxon>Actinomycetota</taxon>
        <taxon>Actinomycetes</taxon>
        <taxon>Kitasatosporales</taxon>
        <taxon>Streptomycetaceae</taxon>
        <taxon>Streptomyces</taxon>
    </lineage>
</organism>
<dbReference type="GO" id="GO:0003924">
    <property type="term" value="F:GTPase activity"/>
    <property type="evidence" value="ECO:0007669"/>
    <property type="project" value="InterPro"/>
</dbReference>
<evidence type="ECO:0000256" key="2">
    <source>
        <dbReference type="ARBA" id="ARBA00022741"/>
    </source>
</evidence>